<dbReference type="EMBL" id="LGRV01000003">
    <property type="protein sequence ID" value="KOS69831.1"/>
    <property type="molecule type" value="Genomic_DNA"/>
</dbReference>
<name>A0ABR5K4P5_9BACI</name>
<feature type="transmembrane region" description="Helical" evidence="5">
    <location>
        <begin position="210"/>
        <end position="236"/>
    </location>
</feature>
<feature type="transmembrane region" description="Helical" evidence="5">
    <location>
        <begin position="328"/>
        <end position="348"/>
    </location>
</feature>
<evidence type="ECO:0000256" key="3">
    <source>
        <dbReference type="ARBA" id="ARBA00022989"/>
    </source>
</evidence>
<organism evidence="7 8">
    <name type="scientific">Lysinibacillus contaminans</name>
    <dbReference type="NCBI Taxonomy" id="1293441"/>
    <lineage>
        <taxon>Bacteria</taxon>
        <taxon>Bacillati</taxon>
        <taxon>Bacillota</taxon>
        <taxon>Bacilli</taxon>
        <taxon>Bacillales</taxon>
        <taxon>Bacillaceae</taxon>
        <taxon>Lysinibacillus</taxon>
    </lineage>
</organism>
<evidence type="ECO:0000313" key="8">
    <source>
        <dbReference type="Proteomes" id="UP000050668"/>
    </source>
</evidence>
<comment type="caution">
    <text evidence="7">The sequence shown here is derived from an EMBL/GenBank/DDBJ whole genome shotgun (WGS) entry which is preliminary data.</text>
</comment>
<dbReference type="PANTHER" id="PTHR43077">
    <property type="entry name" value="TRANSPORT PERMEASE YVFS-RELATED"/>
    <property type="match status" value="1"/>
</dbReference>
<dbReference type="InterPro" id="IPR013525">
    <property type="entry name" value="ABC2_TM"/>
</dbReference>
<dbReference type="InterPro" id="IPR051328">
    <property type="entry name" value="T7SS_ABC-Transporter"/>
</dbReference>
<dbReference type="PANTHER" id="PTHR43077:SF10">
    <property type="entry name" value="TRANSPORT PERMEASE PROTEIN"/>
    <property type="match status" value="1"/>
</dbReference>
<comment type="subcellular location">
    <subcellularLocation>
        <location evidence="1">Membrane</location>
        <topology evidence="1">Multi-pass membrane protein</topology>
    </subcellularLocation>
</comment>
<feature type="transmembrane region" description="Helical" evidence="5">
    <location>
        <begin position="174"/>
        <end position="198"/>
    </location>
</feature>
<evidence type="ECO:0000256" key="5">
    <source>
        <dbReference type="SAM" id="Phobius"/>
    </source>
</evidence>
<evidence type="ECO:0000259" key="6">
    <source>
        <dbReference type="Pfam" id="PF12698"/>
    </source>
</evidence>
<evidence type="ECO:0000256" key="1">
    <source>
        <dbReference type="ARBA" id="ARBA00004141"/>
    </source>
</evidence>
<keyword evidence="4 5" id="KW-0472">Membrane</keyword>
<proteinExistence type="predicted"/>
<reference evidence="8" key="1">
    <citation type="submission" date="2015-07" db="EMBL/GenBank/DDBJ databases">
        <title>Fjat-14205 dsm 2895.</title>
        <authorList>
            <person name="Liu B."/>
            <person name="Wang J."/>
            <person name="Zhu Y."/>
            <person name="Liu G."/>
            <person name="Chen Q."/>
            <person name="Chen Z."/>
            <person name="Lan J."/>
            <person name="Che J."/>
            <person name="Ge C."/>
            <person name="Shi H."/>
            <person name="Pan Z."/>
            <person name="Liu X."/>
        </authorList>
    </citation>
    <scope>NUCLEOTIDE SEQUENCE [LARGE SCALE GENOMIC DNA]</scope>
    <source>
        <strain evidence="8">DSM 25560</strain>
    </source>
</reference>
<dbReference type="Proteomes" id="UP000050668">
    <property type="component" value="Unassembled WGS sequence"/>
</dbReference>
<keyword evidence="8" id="KW-1185">Reference proteome</keyword>
<evidence type="ECO:0000256" key="4">
    <source>
        <dbReference type="ARBA" id="ARBA00023136"/>
    </source>
</evidence>
<keyword evidence="3 5" id="KW-1133">Transmembrane helix</keyword>
<gene>
    <name evidence="7" type="ORF">AEA09_10790</name>
</gene>
<dbReference type="Pfam" id="PF12698">
    <property type="entry name" value="ABC2_membrane_3"/>
    <property type="match status" value="1"/>
</dbReference>
<evidence type="ECO:0000313" key="7">
    <source>
        <dbReference type="EMBL" id="KOS69831.1"/>
    </source>
</evidence>
<feature type="domain" description="ABC-2 type transporter transmembrane" evidence="6">
    <location>
        <begin position="7"/>
        <end position="342"/>
    </location>
</feature>
<keyword evidence="2 5" id="KW-0812">Transmembrane</keyword>
<sequence>MLVFYQIVMIGIFMYGYSAVPKNVTELTVAIVNEDTVMGDSFVQQLEQGLPFNVKKNLTLSEAQTDLENRDIHLVVHIPADFSENIKEDGKQGNLEFFINESNPTLVASSMQSIAAEVGAQITTQVQTQSFVGAFTAMNVPAEQATQMVTGIMEKISVDVEKTNKQPLGMHNQMAPMFLTMAMYVGAMIYSMMSVTALNEVRQSVGKWRAFFSLQLTNIVIAIVAPLVGVSIYFIVQGYGIETFLGVWMVHALQIFASIQFTTIACLLLGPSGMLLNIPLLLTQTIANGATIPYEMMPGVFKFVSHISPMFYSVHLDYNLFFGGGTTGSYAVGLVLVALGALAINAMIHQYRHYKPVTKPAQIM</sequence>
<accession>A0ABR5K4P5</accession>
<protein>
    <submittedName>
        <fullName evidence="7">YhgE/Pip N-terminal domain protein</fullName>
    </submittedName>
</protein>
<dbReference type="Gene3D" id="3.40.1710.10">
    <property type="entry name" value="abc type-2 transporter like domain"/>
    <property type="match status" value="1"/>
</dbReference>
<evidence type="ECO:0000256" key="2">
    <source>
        <dbReference type="ARBA" id="ARBA00022692"/>
    </source>
</evidence>
<feature type="transmembrane region" description="Helical" evidence="5">
    <location>
        <begin position="248"/>
        <end position="269"/>
    </location>
</feature>